<proteinExistence type="predicted"/>
<dbReference type="Pfam" id="PF03358">
    <property type="entry name" value="FMN_red"/>
    <property type="match status" value="1"/>
</dbReference>
<evidence type="ECO:0000313" key="3">
    <source>
        <dbReference type="Proteomes" id="UP000272942"/>
    </source>
</evidence>
<evidence type="ECO:0000313" key="2">
    <source>
        <dbReference type="EMBL" id="VDP68471.1"/>
    </source>
</evidence>
<dbReference type="AlphaFoldDB" id="A0A183A836"/>
<dbReference type="Gene3D" id="3.40.50.360">
    <property type="match status" value="1"/>
</dbReference>
<dbReference type="InterPro" id="IPR005025">
    <property type="entry name" value="FMN_Rdtase-like_dom"/>
</dbReference>
<dbReference type="GO" id="GO:0016491">
    <property type="term" value="F:oxidoreductase activity"/>
    <property type="evidence" value="ECO:0007669"/>
    <property type="project" value="InterPro"/>
</dbReference>
<dbReference type="WBParaSite" id="ECPE_0000312401-mRNA-1">
    <property type="protein sequence ID" value="ECPE_0000312401-mRNA-1"/>
    <property type="gene ID" value="ECPE_0000312401"/>
</dbReference>
<name>A0A183A836_9TREM</name>
<dbReference type="PANTHER" id="PTHR30543:SF21">
    <property type="entry name" value="NAD(P)H-DEPENDENT FMN REDUCTASE LOT6"/>
    <property type="match status" value="1"/>
</dbReference>
<keyword evidence="3" id="KW-1185">Reference proteome</keyword>
<sequence>MTSKESTKVVVFAASVRPNRMNARVIRLVQKRLQVQGYATELVADPRELQLPILDKAISEYADAGAIPAPLKQINQQVQMADLLLFTTCEYNRCIPPGLSNLLDYLPHKTMAYKPAGVIAYTTGPDGGQIAASQLRLCLTELGCLVAPHSMLLYNVGDRVSEQGDPLGSAADRKAMFEELDLIIEQVVYLSNAIKIAVAQTPPPKVHPYV</sequence>
<evidence type="ECO:0000313" key="4">
    <source>
        <dbReference type="WBParaSite" id="ECPE_0000312401-mRNA-1"/>
    </source>
</evidence>
<dbReference type="SUPFAM" id="SSF52218">
    <property type="entry name" value="Flavoproteins"/>
    <property type="match status" value="1"/>
</dbReference>
<gene>
    <name evidence="2" type="ORF">ECPE_LOCUS3121</name>
</gene>
<dbReference type="GO" id="GO:0005829">
    <property type="term" value="C:cytosol"/>
    <property type="evidence" value="ECO:0007669"/>
    <property type="project" value="TreeGrafter"/>
</dbReference>
<dbReference type="EMBL" id="UZAN01040109">
    <property type="protein sequence ID" value="VDP68471.1"/>
    <property type="molecule type" value="Genomic_DNA"/>
</dbReference>
<dbReference type="InterPro" id="IPR050712">
    <property type="entry name" value="NAD(P)H-dep_reductase"/>
</dbReference>
<dbReference type="Proteomes" id="UP000272942">
    <property type="component" value="Unassembled WGS sequence"/>
</dbReference>
<reference evidence="2 3" key="2">
    <citation type="submission" date="2018-11" db="EMBL/GenBank/DDBJ databases">
        <authorList>
            <consortium name="Pathogen Informatics"/>
        </authorList>
    </citation>
    <scope>NUCLEOTIDE SEQUENCE [LARGE SCALE GENOMIC DNA]</scope>
    <source>
        <strain evidence="2 3">Egypt</strain>
    </source>
</reference>
<dbReference type="OrthoDB" id="68575at2759"/>
<evidence type="ECO:0000259" key="1">
    <source>
        <dbReference type="Pfam" id="PF03358"/>
    </source>
</evidence>
<dbReference type="PANTHER" id="PTHR30543">
    <property type="entry name" value="CHROMATE REDUCTASE"/>
    <property type="match status" value="1"/>
</dbReference>
<organism evidence="4">
    <name type="scientific">Echinostoma caproni</name>
    <dbReference type="NCBI Taxonomy" id="27848"/>
    <lineage>
        <taxon>Eukaryota</taxon>
        <taxon>Metazoa</taxon>
        <taxon>Spiralia</taxon>
        <taxon>Lophotrochozoa</taxon>
        <taxon>Platyhelminthes</taxon>
        <taxon>Trematoda</taxon>
        <taxon>Digenea</taxon>
        <taxon>Plagiorchiida</taxon>
        <taxon>Echinostomata</taxon>
        <taxon>Echinostomatoidea</taxon>
        <taxon>Echinostomatidae</taxon>
        <taxon>Echinostoma</taxon>
    </lineage>
</organism>
<accession>A0A183A836</accession>
<reference evidence="4" key="1">
    <citation type="submission" date="2016-06" db="UniProtKB">
        <authorList>
            <consortium name="WormBaseParasite"/>
        </authorList>
    </citation>
    <scope>IDENTIFICATION</scope>
</reference>
<feature type="domain" description="NADPH-dependent FMN reductase-like" evidence="1">
    <location>
        <begin position="7"/>
        <end position="150"/>
    </location>
</feature>
<dbReference type="InterPro" id="IPR029039">
    <property type="entry name" value="Flavoprotein-like_sf"/>
</dbReference>
<dbReference type="GO" id="GO:0010181">
    <property type="term" value="F:FMN binding"/>
    <property type="evidence" value="ECO:0007669"/>
    <property type="project" value="TreeGrafter"/>
</dbReference>
<protein>
    <submittedName>
        <fullName evidence="4">FMN_red domain-containing protein</fullName>
    </submittedName>
</protein>